<gene>
    <name evidence="6" type="primary">yhaK</name>
    <name evidence="5" type="ORF">CH64_2150</name>
    <name evidence="6" type="ORF">ERS008555_00466</name>
</gene>
<dbReference type="InterPro" id="IPR012093">
    <property type="entry name" value="Pirin"/>
</dbReference>
<dbReference type="EMBL" id="CP009787">
    <property type="protein sequence ID" value="AJJ12081.1"/>
    <property type="molecule type" value="Genomic_DNA"/>
</dbReference>
<proteinExistence type="inferred from homology"/>
<dbReference type="SUPFAM" id="SSF51182">
    <property type="entry name" value="RmlC-like cupins"/>
    <property type="match status" value="1"/>
</dbReference>
<organism evidence="6 8">
    <name type="scientific">Yersinia rohdei</name>
    <dbReference type="NCBI Taxonomy" id="29485"/>
    <lineage>
        <taxon>Bacteria</taxon>
        <taxon>Pseudomonadati</taxon>
        <taxon>Pseudomonadota</taxon>
        <taxon>Gammaproteobacteria</taxon>
        <taxon>Enterobacterales</taxon>
        <taxon>Yersiniaceae</taxon>
        <taxon>Yersinia</taxon>
    </lineage>
</organism>
<evidence type="ECO:0000313" key="8">
    <source>
        <dbReference type="Proteomes" id="UP000042054"/>
    </source>
</evidence>
<dbReference type="EMBL" id="CTKE01000002">
    <property type="protein sequence ID" value="CQI88134.1"/>
    <property type="molecule type" value="Genomic_DNA"/>
</dbReference>
<evidence type="ECO:0000259" key="3">
    <source>
        <dbReference type="Pfam" id="PF02678"/>
    </source>
</evidence>
<dbReference type="KEGG" id="yro:CH64_2150"/>
<protein>
    <submittedName>
        <fullName evidence="5">Pirin family protein</fullName>
    </submittedName>
    <submittedName>
        <fullName evidence="6">Pirin-like protein YhaK</fullName>
    </submittedName>
</protein>
<dbReference type="Proteomes" id="UP000042054">
    <property type="component" value="Unassembled WGS sequence"/>
</dbReference>
<comment type="similarity">
    <text evidence="1 2">Belongs to the pirin family.</text>
</comment>
<evidence type="ECO:0000313" key="5">
    <source>
        <dbReference type="EMBL" id="AJJ12081.1"/>
    </source>
</evidence>
<evidence type="ECO:0000256" key="2">
    <source>
        <dbReference type="RuleBase" id="RU003457"/>
    </source>
</evidence>
<dbReference type="Pfam" id="PF02678">
    <property type="entry name" value="Pirin"/>
    <property type="match status" value="1"/>
</dbReference>
<dbReference type="PANTHER" id="PTHR43212">
    <property type="entry name" value="QUERCETIN 2,3-DIOXYGENASE"/>
    <property type="match status" value="1"/>
</dbReference>
<dbReference type="InterPro" id="IPR011051">
    <property type="entry name" value="RmlC_Cupin_sf"/>
</dbReference>
<dbReference type="AlphaFoldDB" id="A0A0U1HP58"/>
<dbReference type="STRING" id="29485.CH64_2150"/>
<dbReference type="Pfam" id="PF17954">
    <property type="entry name" value="Pirin_C_2"/>
    <property type="match status" value="1"/>
</dbReference>
<evidence type="ECO:0000256" key="1">
    <source>
        <dbReference type="ARBA" id="ARBA00008416"/>
    </source>
</evidence>
<accession>A0A0U1HP58</accession>
<evidence type="ECO:0000313" key="6">
    <source>
        <dbReference type="EMBL" id="CQI88134.1"/>
    </source>
</evidence>
<name>A0A0U1HP58_YERRO</name>
<evidence type="ECO:0000313" key="7">
    <source>
        <dbReference type="Proteomes" id="UP000031914"/>
    </source>
</evidence>
<dbReference type="CDD" id="cd20311">
    <property type="entry name" value="cupin_Yhhw_C"/>
    <property type="match status" value="1"/>
</dbReference>
<dbReference type="InterPro" id="IPR041602">
    <property type="entry name" value="Quercetinase_C"/>
</dbReference>
<dbReference type="Proteomes" id="UP000031914">
    <property type="component" value="Chromosome"/>
</dbReference>
<reference evidence="5 7" key="1">
    <citation type="journal article" date="2015" name="Genome Announc.">
        <title>Thirty-Two Complete Genome Assemblies of Nine Yersinia Species, Including Y. pestis, Y. pseudotuberculosis, and Y. enterocolitica.</title>
        <authorList>
            <person name="Johnson S.L."/>
            <person name="Daligault H.E."/>
            <person name="Davenport K.W."/>
            <person name="Jaissle J."/>
            <person name="Frey K.G."/>
            <person name="Ladner J.T."/>
            <person name="Broomall S.M."/>
            <person name="Bishop-Lilly K.A."/>
            <person name="Bruce D.C."/>
            <person name="Coyne S.R."/>
            <person name="Gibbons H.S."/>
            <person name="Lo C.C."/>
            <person name="Munk A.C."/>
            <person name="Rosenzweig C.N."/>
            <person name="Koroleva G.I."/>
            <person name="Palacios G.F."/>
            <person name="Redden C.L."/>
            <person name="Xu Y."/>
            <person name="Minogue T.D."/>
            <person name="Chain P.S."/>
        </authorList>
    </citation>
    <scope>NUCLEOTIDE SEQUENCE [LARGE SCALE GENOMIC DNA]</scope>
    <source>
        <strain evidence="5 7">YRA</strain>
    </source>
</reference>
<evidence type="ECO:0000259" key="4">
    <source>
        <dbReference type="Pfam" id="PF17954"/>
    </source>
</evidence>
<keyword evidence="7" id="KW-1185">Reference proteome</keyword>
<dbReference type="GeneID" id="45567440"/>
<dbReference type="Gene3D" id="2.60.120.10">
    <property type="entry name" value="Jelly Rolls"/>
    <property type="match status" value="2"/>
</dbReference>
<reference evidence="6 8" key="2">
    <citation type="submission" date="2015-03" db="EMBL/GenBank/DDBJ databases">
        <authorList>
            <person name="Murphy D."/>
        </authorList>
    </citation>
    <scope>NUCLEOTIDE SEQUENCE [LARGE SCALE GENOMIC DNA]</scope>
    <source>
        <strain evidence="6 8">68/02</strain>
    </source>
</reference>
<dbReference type="RefSeq" id="WP_004714890.1">
    <property type="nucleotide sequence ID" value="NZ_CABIHO010000078.1"/>
</dbReference>
<dbReference type="InterPro" id="IPR003829">
    <property type="entry name" value="Pirin_N_dom"/>
</dbReference>
<feature type="domain" description="Pirin N-terminal" evidence="3">
    <location>
        <begin position="5"/>
        <end position="119"/>
    </location>
</feature>
<sequence length="234" mass="26035">MITCRTAKQCGQADFGWLQARYTFSFGHYFDPKLLGYASLRVLNQEVLAPGASFQPRTYPRVDILNLILQGEVEYRDSLGNHVRANTGDAVLFSTQSGVSYSEHNLSPDNSLTRIQLWLNACPEQESLPAQRLKLRSQSLQLLASPDGEQNSLKLRQQVWIHHLDLAAGEQYKLTLHGPRAYLQSIHGTVTAEGPQANEAQRLTCGDGAFVQEEQHLVITAETPLRAVLIDLPA</sequence>
<dbReference type="PIRSF" id="PIRSF006232">
    <property type="entry name" value="Pirin"/>
    <property type="match status" value="1"/>
</dbReference>
<dbReference type="OrthoDB" id="6495595at2"/>
<feature type="domain" description="Quercetin 2,3-dioxygenase C-terminal cupin" evidence="4">
    <location>
        <begin position="142"/>
        <end position="232"/>
    </location>
</feature>
<dbReference type="InterPro" id="IPR014710">
    <property type="entry name" value="RmlC-like_jellyroll"/>
</dbReference>
<dbReference type="PANTHER" id="PTHR43212:SF2">
    <property type="entry name" value="PIRIN-LIKE PROTEIN YHAK"/>
    <property type="match status" value="1"/>
</dbReference>